<accession>A0A2T4JV17</accession>
<dbReference type="EMBL" id="PZKG01000040">
    <property type="protein sequence ID" value="PTE21759.1"/>
    <property type="molecule type" value="Genomic_DNA"/>
</dbReference>
<feature type="transmembrane region" description="Helical" evidence="1">
    <location>
        <begin position="5"/>
        <end position="24"/>
    </location>
</feature>
<gene>
    <name evidence="3" type="ORF">C5F48_10645</name>
</gene>
<evidence type="ECO:0000259" key="2">
    <source>
        <dbReference type="Pfam" id="PF06724"/>
    </source>
</evidence>
<proteinExistence type="predicted"/>
<name>A0A2T4JV17_9RHOB</name>
<keyword evidence="1" id="KW-0812">Transmembrane</keyword>
<feature type="domain" description="DUF1206" evidence="2">
    <location>
        <begin position="85"/>
        <end position="154"/>
    </location>
</feature>
<protein>
    <submittedName>
        <fullName evidence="3">DUF1206 domain-containing protein</fullName>
    </submittedName>
</protein>
<sequence length="273" mass="28788">MRAGFVGRGLIYVVIAILASFAIWSGGTPEGTTAALEAIETEPWGVALLLLIALGLLSYAVWRGVAAVWDLEDYGSDGKGMVARAGQIVTAVIHVGLAFAAIIVLIGSGNEEGSSIAKGTEWLMSMPFGRILVGLVGAVQIGAGGYYIHKGLTRKYMQELKATSATLRLQPVLTAGVVAQGVVIAVIGFLFILAAWRSNPDEAGGLGAAFDWLREQMFGTWLVSALAAGLLAFALFCFVNAGYRIIPKLRDDTIETLGQRVMSGARSAARTIR</sequence>
<feature type="domain" description="DUF1206" evidence="2">
    <location>
        <begin position="175"/>
        <end position="244"/>
    </location>
</feature>
<evidence type="ECO:0000313" key="4">
    <source>
        <dbReference type="Proteomes" id="UP000241010"/>
    </source>
</evidence>
<keyword evidence="1" id="KW-0472">Membrane</keyword>
<dbReference type="OrthoDB" id="5702018at2"/>
<evidence type="ECO:0000313" key="3">
    <source>
        <dbReference type="EMBL" id="PTE21759.1"/>
    </source>
</evidence>
<organism evidence="3 4">
    <name type="scientific">Cereibacter changlensis JA139</name>
    <dbReference type="NCBI Taxonomy" id="1188249"/>
    <lineage>
        <taxon>Bacteria</taxon>
        <taxon>Pseudomonadati</taxon>
        <taxon>Pseudomonadota</taxon>
        <taxon>Alphaproteobacteria</taxon>
        <taxon>Rhodobacterales</taxon>
        <taxon>Paracoccaceae</taxon>
        <taxon>Cereibacter</taxon>
    </lineage>
</organism>
<dbReference type="AlphaFoldDB" id="A0A2T4JV17"/>
<reference evidence="3 4" key="1">
    <citation type="submission" date="2018-03" db="EMBL/GenBank/DDBJ databases">
        <title>Cereibacter changlensis.</title>
        <authorList>
            <person name="Meyer T.E."/>
            <person name="Miller S."/>
            <person name="Lodha T."/>
            <person name="Gandham S."/>
            <person name="Chintalapati S."/>
            <person name="Chintalapati V.R."/>
        </authorList>
    </citation>
    <scope>NUCLEOTIDE SEQUENCE [LARGE SCALE GENOMIC DNA]</scope>
    <source>
        <strain evidence="3 4">JA139</strain>
    </source>
</reference>
<feature type="transmembrane region" description="Helical" evidence="1">
    <location>
        <begin position="169"/>
        <end position="196"/>
    </location>
</feature>
<feature type="domain" description="DUF1206" evidence="2">
    <location>
        <begin position="3"/>
        <end position="70"/>
    </location>
</feature>
<keyword evidence="4" id="KW-1185">Reference proteome</keyword>
<dbReference type="Proteomes" id="UP000241010">
    <property type="component" value="Unassembled WGS sequence"/>
</dbReference>
<evidence type="ECO:0000256" key="1">
    <source>
        <dbReference type="SAM" id="Phobius"/>
    </source>
</evidence>
<dbReference type="InterPro" id="IPR009597">
    <property type="entry name" value="DUF1206"/>
</dbReference>
<comment type="caution">
    <text evidence="3">The sequence shown here is derived from an EMBL/GenBank/DDBJ whole genome shotgun (WGS) entry which is preliminary data.</text>
</comment>
<dbReference type="Pfam" id="PF06724">
    <property type="entry name" value="DUF1206"/>
    <property type="match status" value="3"/>
</dbReference>
<feature type="transmembrane region" description="Helical" evidence="1">
    <location>
        <begin position="44"/>
        <end position="62"/>
    </location>
</feature>
<feature type="transmembrane region" description="Helical" evidence="1">
    <location>
        <begin position="128"/>
        <end position="148"/>
    </location>
</feature>
<feature type="transmembrane region" description="Helical" evidence="1">
    <location>
        <begin position="216"/>
        <end position="241"/>
    </location>
</feature>
<feature type="transmembrane region" description="Helical" evidence="1">
    <location>
        <begin position="88"/>
        <end position="108"/>
    </location>
</feature>
<keyword evidence="1" id="KW-1133">Transmembrane helix</keyword>